<proteinExistence type="predicted"/>
<comment type="caution">
    <text evidence="2">The sequence shown here is derived from an EMBL/GenBank/DDBJ whole genome shotgun (WGS) entry which is preliminary data.</text>
</comment>
<dbReference type="AlphaFoldDB" id="A0A4D4MS81"/>
<reference evidence="2 3" key="1">
    <citation type="submission" date="2019-04" db="EMBL/GenBank/DDBJ databases">
        <title>Draft genome sequences of Streptomyces avermitilis ATCC 31267.</title>
        <authorList>
            <person name="Komaki H."/>
            <person name="Tamura T."/>
            <person name="Hosoyama A."/>
        </authorList>
    </citation>
    <scope>NUCLEOTIDE SEQUENCE [LARGE SCALE GENOMIC DNA]</scope>
    <source>
        <strain evidence="2 3">ATCC 31267</strain>
    </source>
</reference>
<organism evidence="2 3">
    <name type="scientific">Streptomyces avermitilis</name>
    <dbReference type="NCBI Taxonomy" id="33903"/>
    <lineage>
        <taxon>Bacteria</taxon>
        <taxon>Bacillati</taxon>
        <taxon>Actinomycetota</taxon>
        <taxon>Actinomycetes</taxon>
        <taxon>Kitasatosporales</taxon>
        <taxon>Streptomycetaceae</taxon>
        <taxon>Streptomyces</taxon>
    </lineage>
</organism>
<name>A0A4D4MS81_STRAX</name>
<accession>A0A4D4MS81</accession>
<dbReference type="EMBL" id="BJHY01000001">
    <property type="protein sequence ID" value="GDY73987.1"/>
    <property type="molecule type" value="Genomic_DNA"/>
</dbReference>
<dbReference type="Proteomes" id="UP000299211">
    <property type="component" value="Unassembled WGS sequence"/>
</dbReference>
<evidence type="ECO:0000313" key="2">
    <source>
        <dbReference type="EMBL" id="GDY73987.1"/>
    </source>
</evidence>
<evidence type="ECO:0000256" key="1">
    <source>
        <dbReference type="SAM" id="MobiDB-lite"/>
    </source>
</evidence>
<protein>
    <submittedName>
        <fullName evidence="2">Uncharacterized protein</fullName>
    </submittedName>
</protein>
<feature type="region of interest" description="Disordered" evidence="1">
    <location>
        <begin position="1"/>
        <end position="27"/>
    </location>
</feature>
<feature type="region of interest" description="Disordered" evidence="1">
    <location>
        <begin position="75"/>
        <end position="110"/>
    </location>
</feature>
<evidence type="ECO:0000313" key="3">
    <source>
        <dbReference type="Proteomes" id="UP000299211"/>
    </source>
</evidence>
<sequence length="110" mass="11889">MQGARWAYGAHAGRVHSQGRPAASPAGFRPHHMACELGMPNLSSVLAFERPPRAEPPAAWAELLLPSYWLTVAAPSGRTAPDTPAPTRNGPLRHEHGSRTCPSARPRLRE</sequence>
<gene>
    <name evidence="2" type="ORF">SAV31267_034720</name>
</gene>